<organism evidence="1 2">
    <name type="scientific">Arachis hypogaea</name>
    <name type="common">Peanut</name>
    <dbReference type="NCBI Taxonomy" id="3818"/>
    <lineage>
        <taxon>Eukaryota</taxon>
        <taxon>Viridiplantae</taxon>
        <taxon>Streptophyta</taxon>
        <taxon>Embryophyta</taxon>
        <taxon>Tracheophyta</taxon>
        <taxon>Spermatophyta</taxon>
        <taxon>Magnoliopsida</taxon>
        <taxon>eudicotyledons</taxon>
        <taxon>Gunneridae</taxon>
        <taxon>Pentapetalae</taxon>
        <taxon>rosids</taxon>
        <taxon>fabids</taxon>
        <taxon>Fabales</taxon>
        <taxon>Fabaceae</taxon>
        <taxon>Papilionoideae</taxon>
        <taxon>50 kb inversion clade</taxon>
        <taxon>dalbergioids sensu lato</taxon>
        <taxon>Dalbergieae</taxon>
        <taxon>Pterocarpus clade</taxon>
        <taxon>Arachis</taxon>
    </lineage>
</organism>
<protein>
    <recommendedName>
        <fullName evidence="3">J domain-containing protein</fullName>
    </recommendedName>
</protein>
<dbReference type="AlphaFoldDB" id="A0A445EMA7"/>
<dbReference type="PANTHER" id="PTHR36983:SF2">
    <property type="entry name" value="DNAJ HOMOLOG SUBFAMILY C MEMBER 13"/>
    <property type="match status" value="1"/>
</dbReference>
<dbReference type="PANTHER" id="PTHR36983">
    <property type="entry name" value="DNAJ HOMOLOG SUBFAMILY C MEMBER 13"/>
    <property type="match status" value="1"/>
</dbReference>
<proteinExistence type="predicted"/>
<evidence type="ECO:0000313" key="1">
    <source>
        <dbReference type="EMBL" id="RYR76597.1"/>
    </source>
</evidence>
<accession>A0A445EMA7</accession>
<dbReference type="GO" id="GO:2000641">
    <property type="term" value="P:regulation of early endosome to late endosome transport"/>
    <property type="evidence" value="ECO:0007669"/>
    <property type="project" value="InterPro"/>
</dbReference>
<dbReference type="GO" id="GO:0007032">
    <property type="term" value="P:endosome organization"/>
    <property type="evidence" value="ECO:0007669"/>
    <property type="project" value="InterPro"/>
</dbReference>
<dbReference type="GO" id="GO:0010008">
    <property type="term" value="C:endosome membrane"/>
    <property type="evidence" value="ECO:0007669"/>
    <property type="project" value="TreeGrafter"/>
</dbReference>
<name>A0A445EMA7_ARAHY</name>
<evidence type="ECO:0000313" key="2">
    <source>
        <dbReference type="Proteomes" id="UP000289738"/>
    </source>
</evidence>
<dbReference type="GO" id="GO:0006898">
    <property type="term" value="P:receptor-mediated endocytosis"/>
    <property type="evidence" value="ECO:0007669"/>
    <property type="project" value="TreeGrafter"/>
</dbReference>
<evidence type="ECO:0008006" key="3">
    <source>
        <dbReference type="Google" id="ProtNLM"/>
    </source>
</evidence>
<dbReference type="EMBL" id="SDMP01000001">
    <property type="protein sequence ID" value="RYR76597.1"/>
    <property type="molecule type" value="Genomic_DNA"/>
</dbReference>
<dbReference type="Proteomes" id="UP000289738">
    <property type="component" value="Chromosome A01"/>
</dbReference>
<keyword evidence="2" id="KW-1185">Reference proteome</keyword>
<dbReference type="InterPro" id="IPR044978">
    <property type="entry name" value="GRV2/DNAJC13"/>
</dbReference>
<sequence>MKYHPVKNPEGREKFLAIQKAYERLQMCIFIEWRRAVLSQFEAAGSEILEFSGLVPDIVHGTEFELLPGAVDAALQSIANVSVSSELQDALLRAGVL</sequence>
<reference evidence="1 2" key="1">
    <citation type="submission" date="2019-01" db="EMBL/GenBank/DDBJ databases">
        <title>Sequencing of cultivated peanut Arachis hypogaea provides insights into genome evolution and oil improvement.</title>
        <authorList>
            <person name="Chen X."/>
        </authorList>
    </citation>
    <scope>NUCLEOTIDE SEQUENCE [LARGE SCALE GENOMIC DNA]</scope>
    <source>
        <strain evidence="2">cv. Fuhuasheng</strain>
        <tissue evidence="1">Leaves</tissue>
    </source>
</reference>
<gene>
    <name evidence="1" type="ORF">Ahy_A01g001185</name>
</gene>
<comment type="caution">
    <text evidence="1">The sequence shown here is derived from an EMBL/GenBank/DDBJ whole genome shotgun (WGS) entry which is preliminary data.</text>
</comment>